<evidence type="ECO:0000313" key="2">
    <source>
        <dbReference type="EMBL" id="KAJ8030429.1"/>
    </source>
</evidence>
<keyword evidence="2" id="KW-0808">Transferase</keyword>
<dbReference type="InterPro" id="IPR011009">
    <property type="entry name" value="Kinase-like_dom_sf"/>
</dbReference>
<accession>A0A9Q1BPR9</accession>
<comment type="caution">
    <text evidence="2">The sequence shown here is derived from an EMBL/GenBank/DDBJ whole genome shotgun (WGS) entry which is preliminary data.</text>
</comment>
<dbReference type="AlphaFoldDB" id="A0A9Q1BPR9"/>
<dbReference type="GO" id="GO:0004674">
    <property type="term" value="F:protein serine/threonine kinase activity"/>
    <property type="evidence" value="ECO:0007669"/>
    <property type="project" value="InterPro"/>
</dbReference>
<dbReference type="SMART" id="SM00220">
    <property type="entry name" value="S_TKc"/>
    <property type="match status" value="1"/>
</dbReference>
<dbReference type="InterPro" id="IPR000719">
    <property type="entry name" value="Prot_kinase_dom"/>
</dbReference>
<dbReference type="OrthoDB" id="6492282at2759"/>
<keyword evidence="2" id="KW-0418">Kinase</keyword>
<dbReference type="PANTHER" id="PTHR24348:SF68">
    <property type="entry name" value="SERINE_THREONINE-PROTEIN KINASE ATG1C"/>
    <property type="match status" value="1"/>
</dbReference>
<dbReference type="InterPro" id="IPR008271">
    <property type="entry name" value="Ser/Thr_kinase_AS"/>
</dbReference>
<sequence length="270" mass="30369">MMNEQLISHGYTPTKVLSCTCLGSRVILAQNPSGQAFALKSSAKKVSDEQYQETQRYLENEAKILSSLDHEHVVKLIETFHVNGSIVLVLEYMCGGTLGLFIRNSKKLHTDVAKKLANQLTDAITYLHTMNIAHCDIKSDNVLLDEQRNVKLADFGFAEDVRMASLKAIVWKGSPSFSSPEKLRGEVTNLLTGDVWSLGVVVFHMVTGYLPFGNETLHSILDTIDKPLRWPRPMKVIDSTCRDFVELILRTKESNRPTIQQLGQHSWLLE</sequence>
<keyword evidence="3" id="KW-1185">Reference proteome</keyword>
<dbReference type="GO" id="GO:0010506">
    <property type="term" value="P:regulation of autophagy"/>
    <property type="evidence" value="ECO:0007669"/>
    <property type="project" value="InterPro"/>
</dbReference>
<dbReference type="Gene3D" id="1.10.510.10">
    <property type="entry name" value="Transferase(Phosphotransferase) domain 1"/>
    <property type="match status" value="1"/>
</dbReference>
<gene>
    <name evidence="2" type="ORF">HOLleu_26860</name>
</gene>
<dbReference type="Pfam" id="PF00069">
    <property type="entry name" value="Pkinase"/>
    <property type="match status" value="1"/>
</dbReference>
<name>A0A9Q1BPR9_HOLLE</name>
<dbReference type="PIRSF" id="PIRSF000654">
    <property type="entry name" value="Integrin-linked_kinase"/>
    <property type="match status" value="1"/>
</dbReference>
<proteinExistence type="predicted"/>
<organism evidence="2 3">
    <name type="scientific">Holothuria leucospilota</name>
    <name type="common">Black long sea cucumber</name>
    <name type="synonym">Mertensiothuria leucospilota</name>
    <dbReference type="NCBI Taxonomy" id="206669"/>
    <lineage>
        <taxon>Eukaryota</taxon>
        <taxon>Metazoa</taxon>
        <taxon>Echinodermata</taxon>
        <taxon>Eleutherozoa</taxon>
        <taxon>Echinozoa</taxon>
        <taxon>Holothuroidea</taxon>
        <taxon>Aspidochirotacea</taxon>
        <taxon>Aspidochirotida</taxon>
        <taxon>Holothuriidae</taxon>
        <taxon>Holothuria</taxon>
    </lineage>
</organism>
<evidence type="ECO:0000313" key="3">
    <source>
        <dbReference type="Proteomes" id="UP001152320"/>
    </source>
</evidence>
<evidence type="ECO:0000259" key="1">
    <source>
        <dbReference type="PROSITE" id="PS50011"/>
    </source>
</evidence>
<dbReference type="Proteomes" id="UP001152320">
    <property type="component" value="Chromosome 13"/>
</dbReference>
<dbReference type="InterPro" id="IPR045269">
    <property type="entry name" value="Atg1-like"/>
</dbReference>
<dbReference type="GO" id="GO:0005524">
    <property type="term" value="F:ATP binding"/>
    <property type="evidence" value="ECO:0007669"/>
    <property type="project" value="InterPro"/>
</dbReference>
<dbReference type="PANTHER" id="PTHR24348">
    <property type="entry name" value="SERINE/THREONINE-PROTEIN KINASE UNC-51-RELATED"/>
    <property type="match status" value="1"/>
</dbReference>
<dbReference type="PROSITE" id="PS00108">
    <property type="entry name" value="PROTEIN_KINASE_ST"/>
    <property type="match status" value="1"/>
</dbReference>
<dbReference type="GO" id="GO:0005737">
    <property type="term" value="C:cytoplasm"/>
    <property type="evidence" value="ECO:0007669"/>
    <property type="project" value="TreeGrafter"/>
</dbReference>
<dbReference type="SUPFAM" id="SSF56112">
    <property type="entry name" value="Protein kinase-like (PK-like)"/>
    <property type="match status" value="1"/>
</dbReference>
<dbReference type="PROSITE" id="PS50011">
    <property type="entry name" value="PROTEIN_KINASE_DOM"/>
    <property type="match status" value="1"/>
</dbReference>
<feature type="domain" description="Protein kinase" evidence="1">
    <location>
        <begin position="11"/>
        <end position="268"/>
    </location>
</feature>
<dbReference type="GO" id="GO:0006914">
    <property type="term" value="P:autophagy"/>
    <property type="evidence" value="ECO:0007669"/>
    <property type="project" value="UniProtKB-ARBA"/>
</dbReference>
<dbReference type="EMBL" id="JAIZAY010000013">
    <property type="protein sequence ID" value="KAJ8030429.1"/>
    <property type="molecule type" value="Genomic_DNA"/>
</dbReference>
<reference evidence="2" key="1">
    <citation type="submission" date="2021-10" db="EMBL/GenBank/DDBJ databases">
        <title>Tropical sea cucumber genome reveals ecological adaptation and Cuvierian tubules defense mechanism.</title>
        <authorList>
            <person name="Chen T."/>
        </authorList>
    </citation>
    <scope>NUCLEOTIDE SEQUENCE</scope>
    <source>
        <strain evidence="2">Nanhai2018</strain>
        <tissue evidence="2">Muscle</tissue>
    </source>
</reference>
<protein>
    <submittedName>
        <fullName evidence="2">Testis-specific serine/threonine-protein kinase 2</fullName>
    </submittedName>
</protein>